<dbReference type="RefSeq" id="XP_025407386.1">
    <property type="nucleotide sequence ID" value="XM_025551601.1"/>
</dbReference>
<gene>
    <name evidence="2" type="primary">LOC112681334</name>
</gene>
<accession>A0A8B8F9U1</accession>
<evidence type="ECO:0000313" key="2">
    <source>
        <dbReference type="RefSeq" id="XP_025407386.1"/>
    </source>
</evidence>
<keyword evidence="1" id="KW-1185">Reference proteome</keyword>
<dbReference type="AlphaFoldDB" id="A0A8B8F9U1"/>
<protein>
    <submittedName>
        <fullName evidence="2">Uncharacterized protein LOC112681334</fullName>
    </submittedName>
</protein>
<dbReference type="GeneID" id="112681334"/>
<proteinExistence type="predicted"/>
<sequence>MAILMLPNDIISEVQALKVGGLDTNKLIYTIRIKVFSVLNDDGAVSTENMGYTRLCSVNMSKNRRYCVETLKNMFDKARIRINLNLLGVLVSDLEDDDYEGKCNCIVGSSDNPLFPLLSLVAEASQENKNDENHYKCKHGDFPDIA</sequence>
<dbReference type="Proteomes" id="UP000694846">
    <property type="component" value="Unplaced"/>
</dbReference>
<evidence type="ECO:0000313" key="1">
    <source>
        <dbReference type="Proteomes" id="UP000694846"/>
    </source>
</evidence>
<organism evidence="1 2">
    <name type="scientific">Sipha flava</name>
    <name type="common">yellow sugarcane aphid</name>
    <dbReference type="NCBI Taxonomy" id="143950"/>
    <lineage>
        <taxon>Eukaryota</taxon>
        <taxon>Metazoa</taxon>
        <taxon>Ecdysozoa</taxon>
        <taxon>Arthropoda</taxon>
        <taxon>Hexapoda</taxon>
        <taxon>Insecta</taxon>
        <taxon>Pterygota</taxon>
        <taxon>Neoptera</taxon>
        <taxon>Paraneoptera</taxon>
        <taxon>Hemiptera</taxon>
        <taxon>Sternorrhyncha</taxon>
        <taxon>Aphidomorpha</taxon>
        <taxon>Aphidoidea</taxon>
        <taxon>Aphididae</taxon>
        <taxon>Sipha</taxon>
    </lineage>
</organism>
<name>A0A8B8F9U1_9HEMI</name>
<reference evidence="2" key="1">
    <citation type="submission" date="2025-08" db="UniProtKB">
        <authorList>
            <consortium name="RefSeq"/>
        </authorList>
    </citation>
    <scope>IDENTIFICATION</scope>
</reference>
<dbReference type="OrthoDB" id="10674632at2759"/>